<keyword evidence="6 10" id="KW-0472">Membrane</keyword>
<proteinExistence type="evidence at transcript level"/>
<dbReference type="InterPro" id="IPR054101">
    <property type="entry name" value="TMEM87A/B_GOLD"/>
</dbReference>
<dbReference type="EMBL" id="LR791257">
    <property type="protein sequence ID" value="CAB3267119.1"/>
    <property type="molecule type" value="mRNA"/>
</dbReference>
<comment type="similarity">
    <text evidence="8">Belongs to the LU7TM family. TMEM87 subfamily.</text>
</comment>
<dbReference type="PANTHER" id="PTHR21229:SF1">
    <property type="entry name" value="GH17801P"/>
    <property type="match status" value="1"/>
</dbReference>
<evidence type="ECO:0000313" key="14">
    <source>
        <dbReference type="EMBL" id="CAB3267119.1"/>
    </source>
</evidence>
<evidence type="ECO:0000256" key="8">
    <source>
        <dbReference type="ARBA" id="ARBA00044946"/>
    </source>
</evidence>
<evidence type="ECO:0000256" key="4">
    <source>
        <dbReference type="ARBA" id="ARBA00022989"/>
    </source>
</evidence>
<evidence type="ECO:0000259" key="13">
    <source>
        <dbReference type="Pfam" id="PF21901"/>
    </source>
</evidence>
<dbReference type="Pfam" id="PF06814">
    <property type="entry name" value="GOST_TM"/>
    <property type="match status" value="1"/>
</dbReference>
<evidence type="ECO:0000256" key="10">
    <source>
        <dbReference type="SAM" id="Phobius"/>
    </source>
</evidence>
<sequence>MKFLALICIVTTFIKLSTQSAPEQGLWQMVLTADSPSASVVKTLYNQSTVSMTVTSKCEGEFEFHWYIRGTTCLGTGNLFSKVHPDSPNERFNDAEVGEFLDDQPTTKTCNEATVLKKRIDWKSIPAPEVRNDTSGSKKSIRAADADPIKQHPDPSISLTTTVKGKAVTGKGFYEVAVVQMQGEFTLVFWVSALNDDADANKVTVKVEMKTTLGYLSAHEYPLLTFYLIMCIVYALFAAAWFVMSACNYRDLLRVQFWIGGVILLAMIENAVFYSEYLNVNTTGISVMGATKFAEIVSALKRSVARMLVIIVSLGFGIVKPRLGPMLHRVIGVGILYFVLAVVEAMVRNDAALHDSEKNKSIMFAFLPLAILDSIICWWIFVSLLQTMKTLRLRRNTTKLSLYRHFSNLIIFCVLASVTMLLWSISLHNKVCLSDWSELWMDTAFWPILFSVILLVIMILWRPTANNQRYAYSPMIDGNDSELDEMEESMLGSGATEGMKMRSSKKTDHDKDVDKTEEDLKWIEENIPQTLADAALPALLDSDEEVLTTKYEMSKME</sequence>
<reference evidence="14" key="1">
    <citation type="submission" date="2020-04" db="EMBL/GenBank/DDBJ databases">
        <authorList>
            <person name="Neveu A P."/>
        </authorList>
    </citation>
    <scope>NUCLEOTIDE SEQUENCE</scope>
    <source>
        <tissue evidence="14">Whole embryo</tissue>
    </source>
</reference>
<comment type="subcellular location">
    <subcellularLocation>
        <location evidence="1">Golgi apparatus membrane</location>
        <topology evidence="1">Multi-pass membrane protein</topology>
    </subcellularLocation>
</comment>
<feature type="transmembrane region" description="Helical" evidence="10">
    <location>
        <begin position="326"/>
        <end position="347"/>
    </location>
</feature>
<evidence type="ECO:0000256" key="5">
    <source>
        <dbReference type="ARBA" id="ARBA00023034"/>
    </source>
</evidence>
<feature type="transmembrane region" description="Helical" evidence="10">
    <location>
        <begin position="303"/>
        <end position="319"/>
    </location>
</feature>
<dbReference type="InterPro" id="IPR009637">
    <property type="entry name" value="GPR107/GPR108-like"/>
</dbReference>
<feature type="compositionally biased region" description="Basic and acidic residues" evidence="9">
    <location>
        <begin position="142"/>
        <end position="152"/>
    </location>
</feature>
<evidence type="ECO:0000259" key="12">
    <source>
        <dbReference type="Pfam" id="PF06814"/>
    </source>
</evidence>
<keyword evidence="7" id="KW-0325">Glycoprotein</keyword>
<evidence type="ECO:0000256" key="11">
    <source>
        <dbReference type="SAM" id="SignalP"/>
    </source>
</evidence>
<feature type="region of interest" description="Disordered" evidence="9">
    <location>
        <begin position="127"/>
        <end position="152"/>
    </location>
</feature>
<feature type="transmembrane region" description="Helical" evidence="10">
    <location>
        <begin position="406"/>
        <end position="424"/>
    </location>
</feature>
<keyword evidence="5" id="KW-0333">Golgi apparatus</keyword>
<feature type="transmembrane region" description="Helical" evidence="10">
    <location>
        <begin position="221"/>
        <end position="243"/>
    </location>
</feature>
<keyword evidence="2 10" id="KW-0812">Transmembrane</keyword>
<evidence type="ECO:0000256" key="2">
    <source>
        <dbReference type="ARBA" id="ARBA00022692"/>
    </source>
</evidence>
<keyword evidence="3 11" id="KW-0732">Signal</keyword>
<feature type="transmembrane region" description="Helical" evidence="10">
    <location>
        <begin position="444"/>
        <end position="461"/>
    </location>
</feature>
<keyword evidence="4 10" id="KW-1133">Transmembrane helix</keyword>
<evidence type="ECO:0000256" key="9">
    <source>
        <dbReference type="SAM" id="MobiDB-lite"/>
    </source>
</evidence>
<feature type="transmembrane region" description="Helical" evidence="10">
    <location>
        <begin position="362"/>
        <end position="385"/>
    </location>
</feature>
<dbReference type="GO" id="GO:0042147">
    <property type="term" value="P:retrograde transport, endosome to Golgi"/>
    <property type="evidence" value="ECO:0007669"/>
    <property type="project" value="TreeGrafter"/>
</dbReference>
<feature type="chain" id="PRO_5026341776" evidence="11">
    <location>
        <begin position="21"/>
        <end position="557"/>
    </location>
</feature>
<evidence type="ECO:0000256" key="3">
    <source>
        <dbReference type="ARBA" id="ARBA00022729"/>
    </source>
</evidence>
<feature type="domain" description="GOST seven transmembrane" evidence="12">
    <location>
        <begin position="222"/>
        <end position="468"/>
    </location>
</feature>
<dbReference type="PANTHER" id="PTHR21229">
    <property type="entry name" value="LUNG SEVEN TRANSMEMBRANE RECEPTOR"/>
    <property type="match status" value="1"/>
</dbReference>
<gene>
    <name evidence="14" type="primary">Tmem87a-002</name>
</gene>
<protein>
    <submittedName>
        <fullName evidence="14">Transmembrane protein 87A-like</fullName>
    </submittedName>
</protein>
<evidence type="ECO:0000256" key="1">
    <source>
        <dbReference type="ARBA" id="ARBA00004653"/>
    </source>
</evidence>
<dbReference type="Pfam" id="PF21901">
    <property type="entry name" value="TMEM87A-B_GOLD"/>
    <property type="match status" value="1"/>
</dbReference>
<feature type="region of interest" description="Disordered" evidence="9">
    <location>
        <begin position="494"/>
        <end position="514"/>
    </location>
</feature>
<name>A0A6F9DVG3_9ASCI</name>
<dbReference type="GO" id="GO:0005829">
    <property type="term" value="C:cytosol"/>
    <property type="evidence" value="ECO:0007669"/>
    <property type="project" value="GOC"/>
</dbReference>
<dbReference type="GO" id="GO:0000139">
    <property type="term" value="C:Golgi membrane"/>
    <property type="evidence" value="ECO:0007669"/>
    <property type="project" value="UniProtKB-SubCell"/>
</dbReference>
<accession>A0A6F9DVG3</accession>
<dbReference type="AlphaFoldDB" id="A0A6F9DVG3"/>
<evidence type="ECO:0000256" key="7">
    <source>
        <dbReference type="ARBA" id="ARBA00023180"/>
    </source>
</evidence>
<feature type="transmembrane region" description="Helical" evidence="10">
    <location>
        <begin position="255"/>
        <end position="274"/>
    </location>
</feature>
<dbReference type="InterPro" id="IPR053937">
    <property type="entry name" value="GOST_TM"/>
</dbReference>
<feature type="compositionally biased region" description="Basic and acidic residues" evidence="9">
    <location>
        <begin position="505"/>
        <end position="514"/>
    </location>
</feature>
<feature type="signal peptide" evidence="11">
    <location>
        <begin position="1"/>
        <end position="20"/>
    </location>
</feature>
<organism evidence="14">
    <name type="scientific">Phallusia mammillata</name>
    <dbReference type="NCBI Taxonomy" id="59560"/>
    <lineage>
        <taxon>Eukaryota</taxon>
        <taxon>Metazoa</taxon>
        <taxon>Chordata</taxon>
        <taxon>Tunicata</taxon>
        <taxon>Ascidiacea</taxon>
        <taxon>Phlebobranchia</taxon>
        <taxon>Ascidiidae</taxon>
        <taxon>Phallusia</taxon>
    </lineage>
</organism>
<evidence type="ECO:0000256" key="6">
    <source>
        <dbReference type="ARBA" id="ARBA00023136"/>
    </source>
</evidence>
<feature type="domain" description="TMEM87A/B GOLD" evidence="13">
    <location>
        <begin position="21"/>
        <end position="113"/>
    </location>
</feature>